<dbReference type="KEGG" id="dord:105990307"/>
<dbReference type="InterPro" id="IPR033690">
    <property type="entry name" value="Adenylat_kinase_CS"/>
</dbReference>
<evidence type="ECO:0000256" key="1">
    <source>
        <dbReference type="ARBA" id="ARBA00022679"/>
    </source>
</evidence>
<dbReference type="PROSITE" id="PS00113">
    <property type="entry name" value="ADENYLATE_KINASE"/>
    <property type="match status" value="1"/>
</dbReference>
<dbReference type="Pfam" id="PF00406">
    <property type="entry name" value="ADK"/>
    <property type="match status" value="1"/>
</dbReference>
<dbReference type="GeneID" id="105990307"/>
<name>A0A1S3FQ26_DIPOR</name>
<dbReference type="InParanoid" id="A0A1S3FQ26"/>
<dbReference type="InterPro" id="IPR000850">
    <property type="entry name" value="Adenylat/UMP-CMP_kin"/>
</dbReference>
<dbReference type="GO" id="GO:0019205">
    <property type="term" value="F:nucleobase-containing compound kinase activity"/>
    <property type="evidence" value="ECO:0007669"/>
    <property type="project" value="InterPro"/>
</dbReference>
<dbReference type="SUPFAM" id="SSF52540">
    <property type="entry name" value="P-loop containing nucleoside triphosphate hydrolases"/>
    <property type="match status" value="1"/>
</dbReference>
<proteinExistence type="inferred from homology"/>
<sequence>MDQALPPPFFPSLNTTDILKSPLIIFVVGGPGCGKGTQCKNMAIKYGFSHVGLGQLLRQEAQKSTQQGRQIRDIMMKGLLVPTGFILDMVSDNMLSQPQSRGFLIDGFPRELMQAKEFERIVGRAPDMVIMFDCSMETMVQRTLLQSQVEQRVDNSELAIRKRLETHYTLCQPVLTFYQQKNLLRNILAEEAPENIFAKCCLVIDSLQ</sequence>
<dbReference type="GO" id="GO:0005524">
    <property type="term" value="F:ATP binding"/>
    <property type="evidence" value="ECO:0007669"/>
    <property type="project" value="InterPro"/>
</dbReference>
<gene>
    <name evidence="6" type="primary">LOC105990307</name>
</gene>
<dbReference type="FunCoup" id="A0A1S3FQ26">
    <property type="interactions" value="3"/>
</dbReference>
<comment type="similarity">
    <text evidence="4">Belongs to the adenylate kinase family.</text>
</comment>
<dbReference type="STRING" id="10020.ENSDORP00000002298"/>
<keyword evidence="2" id="KW-0547">Nucleotide-binding</keyword>
<evidence type="ECO:0000256" key="3">
    <source>
        <dbReference type="ARBA" id="ARBA00022777"/>
    </source>
</evidence>
<dbReference type="RefSeq" id="XP_012878124.1">
    <property type="nucleotide sequence ID" value="XM_013022670.1"/>
</dbReference>
<keyword evidence="3 4" id="KW-0418">Kinase</keyword>
<protein>
    <submittedName>
        <fullName evidence="6">Adenylate kinase isoenzyme 1</fullName>
    </submittedName>
</protein>
<dbReference type="GO" id="GO:0006139">
    <property type="term" value="P:nucleobase-containing compound metabolic process"/>
    <property type="evidence" value="ECO:0007669"/>
    <property type="project" value="InterPro"/>
</dbReference>
<dbReference type="OrthoDB" id="442176at2759"/>
<reference evidence="6" key="1">
    <citation type="submission" date="2025-08" db="UniProtKB">
        <authorList>
            <consortium name="RefSeq"/>
        </authorList>
    </citation>
    <scope>IDENTIFICATION</scope>
    <source>
        <tissue evidence="6">Kidney</tissue>
    </source>
</reference>
<dbReference type="InterPro" id="IPR027417">
    <property type="entry name" value="P-loop_NTPase"/>
</dbReference>
<evidence type="ECO:0000256" key="4">
    <source>
        <dbReference type="RuleBase" id="RU003330"/>
    </source>
</evidence>
<organism evidence="5 6">
    <name type="scientific">Dipodomys ordii</name>
    <name type="common">Ord's kangaroo rat</name>
    <dbReference type="NCBI Taxonomy" id="10020"/>
    <lineage>
        <taxon>Eukaryota</taxon>
        <taxon>Metazoa</taxon>
        <taxon>Chordata</taxon>
        <taxon>Craniata</taxon>
        <taxon>Vertebrata</taxon>
        <taxon>Euteleostomi</taxon>
        <taxon>Mammalia</taxon>
        <taxon>Eutheria</taxon>
        <taxon>Euarchontoglires</taxon>
        <taxon>Glires</taxon>
        <taxon>Rodentia</taxon>
        <taxon>Castorimorpha</taxon>
        <taxon>Heteromyidae</taxon>
        <taxon>Dipodomyinae</taxon>
        <taxon>Dipodomys</taxon>
    </lineage>
</organism>
<dbReference type="AlphaFoldDB" id="A0A1S3FQ26"/>
<accession>A0A1S3FQ26</accession>
<dbReference type="PANTHER" id="PTHR23359">
    <property type="entry name" value="NUCLEOTIDE KINASE"/>
    <property type="match status" value="1"/>
</dbReference>
<evidence type="ECO:0000256" key="2">
    <source>
        <dbReference type="ARBA" id="ARBA00022741"/>
    </source>
</evidence>
<dbReference type="PRINTS" id="PR00094">
    <property type="entry name" value="ADENYLTKNASE"/>
</dbReference>
<dbReference type="Proteomes" id="UP000081671">
    <property type="component" value="Unplaced"/>
</dbReference>
<evidence type="ECO:0000313" key="6">
    <source>
        <dbReference type="RefSeq" id="XP_012878124.1"/>
    </source>
</evidence>
<dbReference type="CDD" id="cd01428">
    <property type="entry name" value="ADK"/>
    <property type="match status" value="1"/>
</dbReference>
<dbReference type="Gene3D" id="3.40.50.300">
    <property type="entry name" value="P-loop containing nucleotide triphosphate hydrolases"/>
    <property type="match status" value="1"/>
</dbReference>
<keyword evidence="1 4" id="KW-0808">Transferase</keyword>
<evidence type="ECO:0000313" key="5">
    <source>
        <dbReference type="Proteomes" id="UP000081671"/>
    </source>
</evidence>
<keyword evidence="5" id="KW-1185">Reference proteome</keyword>
<dbReference type="HAMAP" id="MF_00235">
    <property type="entry name" value="Adenylate_kinase_Adk"/>
    <property type="match status" value="1"/>
</dbReference>